<evidence type="ECO:0000259" key="1">
    <source>
        <dbReference type="Pfam" id="PF13649"/>
    </source>
</evidence>
<evidence type="ECO:0000313" key="3">
    <source>
        <dbReference type="Proteomes" id="UP000555728"/>
    </source>
</evidence>
<dbReference type="Gene3D" id="3.40.50.150">
    <property type="entry name" value="Vaccinia Virus protein VP39"/>
    <property type="match status" value="1"/>
</dbReference>
<keyword evidence="2" id="KW-0489">Methyltransferase</keyword>
<dbReference type="InterPro" id="IPR041698">
    <property type="entry name" value="Methyltransf_25"/>
</dbReference>
<keyword evidence="2" id="KW-0808">Transferase</keyword>
<dbReference type="Proteomes" id="UP000555728">
    <property type="component" value="Unassembled WGS sequence"/>
</dbReference>
<accession>A0A7W6WKP6</accession>
<dbReference type="InterPro" id="IPR029063">
    <property type="entry name" value="SAM-dependent_MTases_sf"/>
</dbReference>
<gene>
    <name evidence="2" type="ORF">GGD88_001727</name>
</gene>
<sequence>MNKPHAVAPKLRLDPLSDDDAGLPASRPVPVSAAAPTVTPLKAEAAAPARPPVVPDYLKRVYTWAYLTPAYSRYLDTSLVVSAILWGNANRLMRAGFSEFAAGQTVLQPACVYGQFSRKLAEVLGPKGALHVTDVAPNQVDACRDKLAGFPSARVGLADAADPRDRQYDGVCCFFLLHEVPEDYKRRIVRNLLEATRPGGKAVFVDYHGPHWAHPLRPIMILVWRLLEPYALALSDHEIASYAPSELAGQFSWHKETYFGGLYQKVVARRQA</sequence>
<dbReference type="RefSeq" id="WP_184434180.1">
    <property type="nucleotide sequence ID" value="NZ_JACIGI010000011.1"/>
</dbReference>
<keyword evidence="3" id="KW-1185">Reference proteome</keyword>
<protein>
    <submittedName>
        <fullName evidence="2">SAM-dependent methyltransferase</fullName>
    </submittedName>
</protein>
<dbReference type="SUPFAM" id="SSF53335">
    <property type="entry name" value="S-adenosyl-L-methionine-dependent methyltransferases"/>
    <property type="match status" value="1"/>
</dbReference>
<dbReference type="Pfam" id="PF13649">
    <property type="entry name" value="Methyltransf_25"/>
    <property type="match status" value="1"/>
</dbReference>
<organism evidence="2 3">
    <name type="scientific">Roseospira goensis</name>
    <dbReference type="NCBI Taxonomy" id="391922"/>
    <lineage>
        <taxon>Bacteria</taxon>
        <taxon>Pseudomonadati</taxon>
        <taxon>Pseudomonadota</taxon>
        <taxon>Alphaproteobacteria</taxon>
        <taxon>Rhodospirillales</taxon>
        <taxon>Rhodospirillaceae</taxon>
        <taxon>Roseospira</taxon>
    </lineage>
</organism>
<reference evidence="2 3" key="1">
    <citation type="submission" date="2020-08" db="EMBL/GenBank/DDBJ databases">
        <title>Genome sequencing of Purple Non-Sulfur Bacteria from various extreme environments.</title>
        <authorList>
            <person name="Mayer M."/>
        </authorList>
    </citation>
    <scope>NUCLEOTIDE SEQUENCE [LARGE SCALE GENOMIC DNA]</scope>
    <source>
        <strain evidence="2 3">JA135</strain>
    </source>
</reference>
<dbReference type="GO" id="GO:0008168">
    <property type="term" value="F:methyltransferase activity"/>
    <property type="evidence" value="ECO:0007669"/>
    <property type="project" value="UniProtKB-KW"/>
</dbReference>
<feature type="domain" description="Methyltransferase" evidence="1">
    <location>
        <begin position="106"/>
        <end position="200"/>
    </location>
</feature>
<evidence type="ECO:0000313" key="2">
    <source>
        <dbReference type="EMBL" id="MBB4286004.1"/>
    </source>
</evidence>
<comment type="caution">
    <text evidence="2">The sequence shown here is derived from an EMBL/GenBank/DDBJ whole genome shotgun (WGS) entry which is preliminary data.</text>
</comment>
<dbReference type="EMBL" id="JACIGI010000011">
    <property type="protein sequence ID" value="MBB4286004.1"/>
    <property type="molecule type" value="Genomic_DNA"/>
</dbReference>
<proteinExistence type="predicted"/>
<dbReference type="AlphaFoldDB" id="A0A7W6WKP6"/>
<dbReference type="GO" id="GO:0032259">
    <property type="term" value="P:methylation"/>
    <property type="evidence" value="ECO:0007669"/>
    <property type="project" value="UniProtKB-KW"/>
</dbReference>
<name>A0A7W6WKP6_9PROT</name>
<dbReference type="NCBIfam" id="NF038261">
    <property type="entry name" value="rhodoquin_RquA"/>
    <property type="match status" value="1"/>
</dbReference>